<reference evidence="1 2" key="1">
    <citation type="journal article" date="2023" name="IMA Fungus">
        <title>Comparative genomic study of the Penicillium genus elucidates a diverse pangenome and 15 lateral gene transfer events.</title>
        <authorList>
            <person name="Petersen C."/>
            <person name="Sorensen T."/>
            <person name="Nielsen M.R."/>
            <person name="Sondergaard T.E."/>
            <person name="Sorensen J.L."/>
            <person name="Fitzpatrick D.A."/>
            <person name="Frisvad J.C."/>
            <person name="Nielsen K.L."/>
        </authorList>
    </citation>
    <scope>NUCLEOTIDE SEQUENCE [LARGE SCALE GENOMIC DNA]</scope>
    <source>
        <strain evidence="1 2">IBT 35679</strain>
    </source>
</reference>
<accession>A0AAD6CIF2</accession>
<dbReference type="AlphaFoldDB" id="A0AAD6CIF2"/>
<protein>
    <submittedName>
        <fullName evidence="1">Uncharacterized protein</fullName>
    </submittedName>
</protein>
<organism evidence="1 2">
    <name type="scientific">Penicillium frequentans</name>
    <dbReference type="NCBI Taxonomy" id="3151616"/>
    <lineage>
        <taxon>Eukaryota</taxon>
        <taxon>Fungi</taxon>
        <taxon>Dikarya</taxon>
        <taxon>Ascomycota</taxon>
        <taxon>Pezizomycotina</taxon>
        <taxon>Eurotiomycetes</taxon>
        <taxon>Eurotiomycetidae</taxon>
        <taxon>Eurotiales</taxon>
        <taxon>Aspergillaceae</taxon>
        <taxon>Penicillium</taxon>
    </lineage>
</organism>
<keyword evidence="2" id="KW-1185">Reference proteome</keyword>
<evidence type="ECO:0000313" key="1">
    <source>
        <dbReference type="EMBL" id="KAJ5523718.1"/>
    </source>
</evidence>
<gene>
    <name evidence="1" type="ORF">N7494_010368</name>
</gene>
<dbReference type="Proteomes" id="UP001220324">
    <property type="component" value="Unassembled WGS sequence"/>
</dbReference>
<dbReference type="EMBL" id="JAQIZZ010000008">
    <property type="protein sequence ID" value="KAJ5523718.1"/>
    <property type="molecule type" value="Genomic_DNA"/>
</dbReference>
<sequence>MANLMSLQRPPSAPLPRTDIQLMVDAWRYLNRQIRKHRARRLSKAEAQQVCYDSSPEGSIISKADTLVVLEKAEK</sequence>
<comment type="caution">
    <text evidence="1">The sequence shown here is derived from an EMBL/GenBank/DDBJ whole genome shotgun (WGS) entry which is preliminary data.</text>
</comment>
<proteinExistence type="predicted"/>
<name>A0AAD6CIF2_9EURO</name>
<evidence type="ECO:0000313" key="2">
    <source>
        <dbReference type="Proteomes" id="UP001220324"/>
    </source>
</evidence>